<organism evidence="3 4">
    <name type="scientific">Hyaloperonospora arabidopsidis (strain Emoy2)</name>
    <name type="common">Downy mildew agent</name>
    <name type="synonym">Peronospora arabidopsidis</name>
    <dbReference type="NCBI Taxonomy" id="559515"/>
    <lineage>
        <taxon>Eukaryota</taxon>
        <taxon>Sar</taxon>
        <taxon>Stramenopiles</taxon>
        <taxon>Oomycota</taxon>
        <taxon>Peronosporomycetes</taxon>
        <taxon>Peronosporales</taxon>
        <taxon>Peronosporaceae</taxon>
        <taxon>Hyaloperonospora</taxon>
    </lineage>
</organism>
<dbReference type="Proteomes" id="UP000011713">
    <property type="component" value="Unassembled WGS sequence"/>
</dbReference>
<dbReference type="AlphaFoldDB" id="M4B292"/>
<feature type="signal peptide" evidence="2">
    <location>
        <begin position="1"/>
        <end position="23"/>
    </location>
</feature>
<dbReference type="EnsemblProtists" id="HpaT800390">
    <property type="protein sequence ID" value="HpaP800390"/>
    <property type="gene ID" value="HpaG800390"/>
</dbReference>
<reference evidence="3" key="2">
    <citation type="submission" date="2015-06" db="UniProtKB">
        <authorList>
            <consortium name="EnsemblProtists"/>
        </authorList>
    </citation>
    <scope>IDENTIFICATION</scope>
    <source>
        <strain evidence="3">Emoy2</strain>
    </source>
</reference>
<evidence type="ECO:0000313" key="4">
    <source>
        <dbReference type="Proteomes" id="UP000011713"/>
    </source>
</evidence>
<proteinExistence type="predicted"/>
<evidence type="ECO:0000313" key="3">
    <source>
        <dbReference type="EnsemblProtists" id="HpaP800390"/>
    </source>
</evidence>
<keyword evidence="2" id="KW-0732">Signal</keyword>
<name>M4B292_HYAAE</name>
<keyword evidence="4" id="KW-1185">Reference proteome</keyword>
<sequence length="423" mass="47404">MKMPFRSLAFLASITVVTHITGASKTARPLTKDVNRTDSDPLSFADLSDAPANNVSSTHNTTVNEERMAGRGAPLLRSGVMKTVLFELYGASKNMLTPTGQKAVISADEKILSRVELLKSKAHVADKKAIFPGGSQKLAMEPLIKLIKVSEEQYYANRLKTMKNNIVKWMQDRPSHELVEVLKEQMFFESFSYADMYVLSVCLEEFNAERDTAYPLLGTLLEGFGGAAQYASFLSVARQSPITGSLAMQAQNTLLTNWRNAGLTIDQVAHKLELRWLFYRGITYENLDTFVQYVLQEYGQTCDFVLKVLEFLRRELGDVGVVRAIIQGKKAGGQSPALYLRDRYGDVNIGLEQEALETHNGYAEVFENRLVALWLEEEKTLNGVEGILKIVPMEDKPLAVAIEREDTQDILTKFLELLIMSDR</sequence>
<protein>
    <recommendedName>
        <fullName evidence="5">RxLR effector candidate protein</fullName>
    </recommendedName>
</protein>
<dbReference type="InParanoid" id="M4B292"/>
<evidence type="ECO:0008006" key="5">
    <source>
        <dbReference type="Google" id="ProtNLM"/>
    </source>
</evidence>
<dbReference type="EMBL" id="JH597777">
    <property type="status" value="NOT_ANNOTATED_CDS"/>
    <property type="molecule type" value="Genomic_DNA"/>
</dbReference>
<evidence type="ECO:0000256" key="2">
    <source>
        <dbReference type="SAM" id="SignalP"/>
    </source>
</evidence>
<accession>M4B292</accession>
<reference evidence="4" key="1">
    <citation type="journal article" date="2010" name="Science">
        <title>Signatures of adaptation to obligate biotrophy in the Hyaloperonospora arabidopsidis genome.</title>
        <authorList>
            <person name="Baxter L."/>
            <person name="Tripathy S."/>
            <person name="Ishaque N."/>
            <person name="Boot N."/>
            <person name="Cabral A."/>
            <person name="Kemen E."/>
            <person name="Thines M."/>
            <person name="Ah-Fong A."/>
            <person name="Anderson R."/>
            <person name="Badejoko W."/>
            <person name="Bittner-Eddy P."/>
            <person name="Boore J.L."/>
            <person name="Chibucos M.C."/>
            <person name="Coates M."/>
            <person name="Dehal P."/>
            <person name="Delehaunty K."/>
            <person name="Dong S."/>
            <person name="Downton P."/>
            <person name="Dumas B."/>
            <person name="Fabro G."/>
            <person name="Fronick C."/>
            <person name="Fuerstenberg S.I."/>
            <person name="Fulton L."/>
            <person name="Gaulin E."/>
            <person name="Govers F."/>
            <person name="Hughes L."/>
            <person name="Humphray S."/>
            <person name="Jiang R.H."/>
            <person name="Judelson H."/>
            <person name="Kamoun S."/>
            <person name="Kyung K."/>
            <person name="Meijer H."/>
            <person name="Minx P."/>
            <person name="Morris P."/>
            <person name="Nelson J."/>
            <person name="Phuntumart V."/>
            <person name="Qutob D."/>
            <person name="Rehmany A."/>
            <person name="Rougon-Cardoso A."/>
            <person name="Ryden P."/>
            <person name="Torto-Alalibo T."/>
            <person name="Studholme D."/>
            <person name="Wang Y."/>
            <person name="Win J."/>
            <person name="Wood J."/>
            <person name="Clifton S.W."/>
            <person name="Rogers J."/>
            <person name="Van den Ackerveken G."/>
            <person name="Jones J.D."/>
            <person name="McDowell J.M."/>
            <person name="Beynon J."/>
            <person name="Tyler B.M."/>
        </authorList>
    </citation>
    <scope>NUCLEOTIDE SEQUENCE [LARGE SCALE GENOMIC DNA]</scope>
    <source>
        <strain evidence="4">Emoy2</strain>
    </source>
</reference>
<feature type="chain" id="PRO_5004048552" description="RxLR effector candidate protein" evidence="2">
    <location>
        <begin position="24"/>
        <end position="423"/>
    </location>
</feature>
<dbReference type="HOGENOM" id="CLU_053622_0_0_1"/>
<dbReference type="VEuPathDB" id="FungiDB:HpaG800390"/>
<feature type="region of interest" description="Disordered" evidence="1">
    <location>
        <begin position="42"/>
        <end position="70"/>
    </location>
</feature>
<evidence type="ECO:0000256" key="1">
    <source>
        <dbReference type="SAM" id="MobiDB-lite"/>
    </source>
</evidence>
<feature type="compositionally biased region" description="Low complexity" evidence="1">
    <location>
        <begin position="53"/>
        <end position="63"/>
    </location>
</feature>